<keyword evidence="1" id="KW-0812">Transmembrane</keyword>
<gene>
    <name evidence="2" type="ORF">E2C01_040539</name>
</gene>
<evidence type="ECO:0000313" key="2">
    <source>
        <dbReference type="EMBL" id="MPC46811.1"/>
    </source>
</evidence>
<evidence type="ECO:0000256" key="1">
    <source>
        <dbReference type="SAM" id="Phobius"/>
    </source>
</evidence>
<keyword evidence="1" id="KW-1133">Transmembrane helix</keyword>
<evidence type="ECO:0000313" key="3">
    <source>
        <dbReference type="Proteomes" id="UP000324222"/>
    </source>
</evidence>
<keyword evidence="1" id="KW-0472">Membrane</keyword>
<feature type="transmembrane region" description="Helical" evidence="1">
    <location>
        <begin position="62"/>
        <end position="80"/>
    </location>
</feature>
<dbReference type="EMBL" id="VSRR010007393">
    <property type="protein sequence ID" value="MPC46811.1"/>
    <property type="molecule type" value="Genomic_DNA"/>
</dbReference>
<reference evidence="2 3" key="1">
    <citation type="submission" date="2019-05" db="EMBL/GenBank/DDBJ databases">
        <title>Another draft genome of Portunus trituberculatus and its Hox gene families provides insights of decapod evolution.</title>
        <authorList>
            <person name="Jeong J.-H."/>
            <person name="Song I."/>
            <person name="Kim S."/>
            <person name="Choi T."/>
            <person name="Kim D."/>
            <person name="Ryu S."/>
            <person name="Kim W."/>
        </authorList>
    </citation>
    <scope>NUCLEOTIDE SEQUENCE [LARGE SCALE GENOMIC DNA]</scope>
    <source>
        <tissue evidence="2">Muscle</tissue>
    </source>
</reference>
<accession>A0A5B7FHQ8</accession>
<dbReference type="Proteomes" id="UP000324222">
    <property type="component" value="Unassembled WGS sequence"/>
</dbReference>
<name>A0A5B7FHQ8_PORTR</name>
<evidence type="ECO:0008006" key="4">
    <source>
        <dbReference type="Google" id="ProtNLM"/>
    </source>
</evidence>
<protein>
    <recommendedName>
        <fullName evidence="4">Transmembrane protein</fullName>
    </recommendedName>
</protein>
<keyword evidence="3" id="KW-1185">Reference proteome</keyword>
<proteinExistence type="predicted"/>
<dbReference type="AlphaFoldDB" id="A0A5B7FHQ8"/>
<comment type="caution">
    <text evidence="2">The sequence shown here is derived from an EMBL/GenBank/DDBJ whole genome shotgun (WGS) entry which is preliminary data.</text>
</comment>
<sequence length="81" mass="8982">MRVRVSVDRNVLQKTHGSFWARPCVVKRIQGVITRLSNASISTSSDIVSVAHVVANQENLKIVVVPIFFGTSYVIVLGFIR</sequence>
<organism evidence="2 3">
    <name type="scientific">Portunus trituberculatus</name>
    <name type="common">Swimming crab</name>
    <name type="synonym">Neptunus trituberculatus</name>
    <dbReference type="NCBI Taxonomy" id="210409"/>
    <lineage>
        <taxon>Eukaryota</taxon>
        <taxon>Metazoa</taxon>
        <taxon>Ecdysozoa</taxon>
        <taxon>Arthropoda</taxon>
        <taxon>Crustacea</taxon>
        <taxon>Multicrustacea</taxon>
        <taxon>Malacostraca</taxon>
        <taxon>Eumalacostraca</taxon>
        <taxon>Eucarida</taxon>
        <taxon>Decapoda</taxon>
        <taxon>Pleocyemata</taxon>
        <taxon>Brachyura</taxon>
        <taxon>Eubrachyura</taxon>
        <taxon>Portunoidea</taxon>
        <taxon>Portunidae</taxon>
        <taxon>Portuninae</taxon>
        <taxon>Portunus</taxon>
    </lineage>
</organism>